<protein>
    <submittedName>
        <fullName evidence="1">Uncharacterized protein</fullName>
    </submittedName>
</protein>
<dbReference type="EMBL" id="JACXVP010000002">
    <property type="protein sequence ID" value="KAG5620509.1"/>
    <property type="molecule type" value="Genomic_DNA"/>
</dbReference>
<comment type="caution">
    <text evidence="1">The sequence shown here is derived from an EMBL/GenBank/DDBJ whole genome shotgun (WGS) entry which is preliminary data.</text>
</comment>
<dbReference type="Proteomes" id="UP000824120">
    <property type="component" value="Chromosome 2"/>
</dbReference>
<proteinExistence type="predicted"/>
<dbReference type="AlphaFoldDB" id="A0A9J6A7E2"/>
<sequence length="68" mass="7942">MMSLFKTRFARIIPPHLRSSWDIYLNFLQLLKMCKNLHLFLDGNMNGTKLTLLNKAMCLVIENLGPFD</sequence>
<gene>
    <name evidence="1" type="ORF">H5410_005727</name>
</gene>
<name>A0A9J6A7E2_SOLCO</name>
<accession>A0A9J6A7E2</accession>
<evidence type="ECO:0000313" key="2">
    <source>
        <dbReference type="Proteomes" id="UP000824120"/>
    </source>
</evidence>
<evidence type="ECO:0000313" key="1">
    <source>
        <dbReference type="EMBL" id="KAG5620509.1"/>
    </source>
</evidence>
<keyword evidence="2" id="KW-1185">Reference proteome</keyword>
<organism evidence="1 2">
    <name type="scientific">Solanum commersonii</name>
    <name type="common">Commerson's wild potato</name>
    <name type="synonym">Commerson's nightshade</name>
    <dbReference type="NCBI Taxonomy" id="4109"/>
    <lineage>
        <taxon>Eukaryota</taxon>
        <taxon>Viridiplantae</taxon>
        <taxon>Streptophyta</taxon>
        <taxon>Embryophyta</taxon>
        <taxon>Tracheophyta</taxon>
        <taxon>Spermatophyta</taxon>
        <taxon>Magnoliopsida</taxon>
        <taxon>eudicotyledons</taxon>
        <taxon>Gunneridae</taxon>
        <taxon>Pentapetalae</taxon>
        <taxon>asterids</taxon>
        <taxon>lamiids</taxon>
        <taxon>Solanales</taxon>
        <taxon>Solanaceae</taxon>
        <taxon>Solanoideae</taxon>
        <taxon>Solaneae</taxon>
        <taxon>Solanum</taxon>
    </lineage>
</organism>
<reference evidence="1 2" key="1">
    <citation type="submission" date="2020-09" db="EMBL/GenBank/DDBJ databases">
        <title>De no assembly of potato wild relative species, Solanum commersonii.</title>
        <authorList>
            <person name="Cho K."/>
        </authorList>
    </citation>
    <scope>NUCLEOTIDE SEQUENCE [LARGE SCALE GENOMIC DNA]</scope>
    <source>
        <strain evidence="1">LZ3.2</strain>
        <tissue evidence="1">Leaf</tissue>
    </source>
</reference>